<evidence type="ECO:0000256" key="1">
    <source>
        <dbReference type="SAM" id="Phobius"/>
    </source>
</evidence>
<name>A0A0U1PZE9_9BURK</name>
<dbReference type="EMBL" id="LBNQ01000024">
    <property type="protein sequence ID" value="KKW67856.1"/>
    <property type="molecule type" value="Genomic_DNA"/>
</dbReference>
<protein>
    <submittedName>
        <fullName evidence="2">Uncharacterized protein</fullName>
    </submittedName>
</protein>
<feature type="transmembrane region" description="Helical" evidence="1">
    <location>
        <begin position="28"/>
        <end position="49"/>
    </location>
</feature>
<dbReference type="Proteomes" id="UP000050580">
    <property type="component" value="Unassembled WGS sequence"/>
</dbReference>
<feature type="transmembrane region" description="Helical" evidence="1">
    <location>
        <begin position="61"/>
        <end position="80"/>
    </location>
</feature>
<keyword evidence="1" id="KW-0472">Membrane</keyword>
<dbReference type="STRING" id="1610491.AAV94_07955"/>
<proteinExistence type="predicted"/>
<accession>A0A0U1PZE9</accession>
<dbReference type="AlphaFoldDB" id="A0A0U1PZE9"/>
<evidence type="ECO:0000313" key="3">
    <source>
        <dbReference type="Proteomes" id="UP000050580"/>
    </source>
</evidence>
<reference evidence="2 3" key="1">
    <citation type="submission" date="2015-05" db="EMBL/GenBank/DDBJ databases">
        <title>Draft genome sequence of Lampropedia sp. CT6, isolated from the microbial mat of a hot water spring, located at Manikaran, India.</title>
        <authorList>
            <person name="Tripathi C."/>
            <person name="Rani P."/>
            <person name="Mahato N.K."/>
            <person name="Lal R."/>
        </authorList>
    </citation>
    <scope>NUCLEOTIDE SEQUENCE [LARGE SCALE GENOMIC DNA]</scope>
    <source>
        <strain evidence="2 3">CT6</strain>
    </source>
</reference>
<keyword evidence="3" id="KW-1185">Reference proteome</keyword>
<comment type="caution">
    <text evidence="2">The sequence shown here is derived from an EMBL/GenBank/DDBJ whole genome shotgun (WGS) entry which is preliminary data.</text>
</comment>
<organism evidence="2 3">
    <name type="scientific">Lampropedia cohaerens</name>
    <dbReference type="NCBI Taxonomy" id="1610491"/>
    <lineage>
        <taxon>Bacteria</taxon>
        <taxon>Pseudomonadati</taxon>
        <taxon>Pseudomonadota</taxon>
        <taxon>Betaproteobacteria</taxon>
        <taxon>Burkholderiales</taxon>
        <taxon>Comamonadaceae</taxon>
        <taxon>Lampropedia</taxon>
    </lineage>
</organism>
<evidence type="ECO:0000313" key="2">
    <source>
        <dbReference type="EMBL" id="KKW67856.1"/>
    </source>
</evidence>
<sequence>MMQPPSALFAATPVMPPSPAHGCRHRRLAIAGFVLALAMLAASIAALAYTFASGGTRQWPAIAWQVCQLLAILSFVFGLWHLKKHRERYRPELFNDPD</sequence>
<keyword evidence="1" id="KW-1133">Transmembrane helix</keyword>
<keyword evidence="1" id="KW-0812">Transmembrane</keyword>
<gene>
    <name evidence="2" type="ORF">AAV94_07955</name>
</gene>